<dbReference type="InterPro" id="IPR001878">
    <property type="entry name" value="Znf_CCHC"/>
</dbReference>
<reference evidence="4" key="2">
    <citation type="submission" date="2023-05" db="EMBL/GenBank/DDBJ databases">
        <authorList>
            <consortium name="Lawrence Berkeley National Laboratory"/>
            <person name="Steindorff A."/>
            <person name="Hensen N."/>
            <person name="Bonometti L."/>
            <person name="Westerberg I."/>
            <person name="Brannstrom I.O."/>
            <person name="Guillou S."/>
            <person name="Cros-Aarteil S."/>
            <person name="Calhoun S."/>
            <person name="Haridas S."/>
            <person name="Kuo A."/>
            <person name="Mondo S."/>
            <person name="Pangilinan J."/>
            <person name="Riley R."/>
            <person name="Labutti K."/>
            <person name="Andreopoulos B."/>
            <person name="Lipzen A."/>
            <person name="Chen C."/>
            <person name="Yanf M."/>
            <person name="Daum C."/>
            <person name="Ng V."/>
            <person name="Clum A."/>
            <person name="Ohm R."/>
            <person name="Martin F."/>
            <person name="Silar P."/>
            <person name="Natvig D."/>
            <person name="Lalanne C."/>
            <person name="Gautier V."/>
            <person name="Ament-Velasquez S.L."/>
            <person name="Kruys A."/>
            <person name="Hutchinson M.I."/>
            <person name="Powell A.J."/>
            <person name="Barry K."/>
            <person name="Miller A.N."/>
            <person name="Grigoriev I.V."/>
            <person name="Debuchy R."/>
            <person name="Gladieux P."/>
            <person name="Thoren M.H."/>
            <person name="Johannesson H."/>
        </authorList>
    </citation>
    <scope>NUCLEOTIDE SEQUENCE</scope>
    <source>
        <strain evidence="4">PSN293</strain>
    </source>
</reference>
<keyword evidence="1" id="KW-0862">Zinc</keyword>
<feature type="non-terminal residue" evidence="4">
    <location>
        <position position="1"/>
    </location>
</feature>
<dbReference type="PROSITE" id="PS50158">
    <property type="entry name" value="ZF_CCHC"/>
    <property type="match status" value="1"/>
</dbReference>
<dbReference type="GO" id="GO:0003676">
    <property type="term" value="F:nucleic acid binding"/>
    <property type="evidence" value="ECO:0007669"/>
    <property type="project" value="InterPro"/>
</dbReference>
<evidence type="ECO:0000313" key="5">
    <source>
        <dbReference type="Proteomes" id="UP001301769"/>
    </source>
</evidence>
<dbReference type="InterPro" id="IPR036875">
    <property type="entry name" value="Znf_CCHC_sf"/>
</dbReference>
<keyword evidence="5" id="KW-1185">Reference proteome</keyword>
<sequence length="164" mass="18707">LEAVFGEPDGKRRAEQRLIKLRQTGSAAALVGQYRALHPQTDLNDAAVMMLFYLALKPQVQRRLAELDRPEKIDSYYEMAVKIDNNQYAYQVEHRSVPKANDKQKRQYKSTAYGTHPGPMDIGRAQVGGQSTNQVTRRPPPTKRDKSKIKCYNCDKLGHFAREC</sequence>
<evidence type="ECO:0000259" key="3">
    <source>
        <dbReference type="PROSITE" id="PS50158"/>
    </source>
</evidence>
<reference evidence="4" key="1">
    <citation type="journal article" date="2023" name="Mol. Phylogenet. Evol.">
        <title>Genome-scale phylogeny and comparative genomics of the fungal order Sordariales.</title>
        <authorList>
            <person name="Hensen N."/>
            <person name="Bonometti L."/>
            <person name="Westerberg I."/>
            <person name="Brannstrom I.O."/>
            <person name="Guillou S."/>
            <person name="Cros-Aarteil S."/>
            <person name="Calhoun S."/>
            <person name="Haridas S."/>
            <person name="Kuo A."/>
            <person name="Mondo S."/>
            <person name="Pangilinan J."/>
            <person name="Riley R."/>
            <person name="LaButti K."/>
            <person name="Andreopoulos B."/>
            <person name="Lipzen A."/>
            <person name="Chen C."/>
            <person name="Yan M."/>
            <person name="Daum C."/>
            <person name="Ng V."/>
            <person name="Clum A."/>
            <person name="Steindorff A."/>
            <person name="Ohm R.A."/>
            <person name="Martin F."/>
            <person name="Silar P."/>
            <person name="Natvig D.O."/>
            <person name="Lalanne C."/>
            <person name="Gautier V."/>
            <person name="Ament-Velasquez S.L."/>
            <person name="Kruys A."/>
            <person name="Hutchinson M.I."/>
            <person name="Powell A.J."/>
            <person name="Barry K."/>
            <person name="Miller A.N."/>
            <person name="Grigoriev I.V."/>
            <person name="Debuchy R."/>
            <person name="Gladieux P."/>
            <person name="Hiltunen Thoren M."/>
            <person name="Johannesson H."/>
        </authorList>
    </citation>
    <scope>NUCLEOTIDE SEQUENCE</scope>
    <source>
        <strain evidence="4">PSN293</strain>
    </source>
</reference>
<keyword evidence="1" id="KW-0479">Metal-binding</keyword>
<dbReference type="GO" id="GO:0008270">
    <property type="term" value="F:zinc ion binding"/>
    <property type="evidence" value="ECO:0007669"/>
    <property type="project" value="UniProtKB-KW"/>
</dbReference>
<dbReference type="Proteomes" id="UP001301769">
    <property type="component" value="Unassembled WGS sequence"/>
</dbReference>
<dbReference type="EMBL" id="MU858421">
    <property type="protein sequence ID" value="KAK4206406.1"/>
    <property type="molecule type" value="Genomic_DNA"/>
</dbReference>
<organism evidence="4 5">
    <name type="scientific">Rhypophila decipiens</name>
    <dbReference type="NCBI Taxonomy" id="261697"/>
    <lineage>
        <taxon>Eukaryota</taxon>
        <taxon>Fungi</taxon>
        <taxon>Dikarya</taxon>
        <taxon>Ascomycota</taxon>
        <taxon>Pezizomycotina</taxon>
        <taxon>Sordariomycetes</taxon>
        <taxon>Sordariomycetidae</taxon>
        <taxon>Sordariales</taxon>
        <taxon>Naviculisporaceae</taxon>
        <taxon>Rhypophila</taxon>
    </lineage>
</organism>
<proteinExistence type="predicted"/>
<dbReference type="AlphaFoldDB" id="A0AAN7AYS3"/>
<comment type="caution">
    <text evidence="4">The sequence shown here is derived from an EMBL/GenBank/DDBJ whole genome shotgun (WGS) entry which is preliminary data.</text>
</comment>
<gene>
    <name evidence="4" type="ORF">QBC37DRAFT_259389</name>
</gene>
<accession>A0AAN7AYS3</accession>
<dbReference type="Gene3D" id="4.10.60.10">
    <property type="entry name" value="Zinc finger, CCHC-type"/>
    <property type="match status" value="1"/>
</dbReference>
<evidence type="ECO:0000313" key="4">
    <source>
        <dbReference type="EMBL" id="KAK4206406.1"/>
    </source>
</evidence>
<feature type="domain" description="CCHC-type" evidence="3">
    <location>
        <begin position="150"/>
        <end position="164"/>
    </location>
</feature>
<dbReference type="Pfam" id="PF00098">
    <property type="entry name" value="zf-CCHC"/>
    <property type="match status" value="1"/>
</dbReference>
<evidence type="ECO:0000256" key="1">
    <source>
        <dbReference type="PROSITE-ProRule" id="PRU00047"/>
    </source>
</evidence>
<name>A0AAN7AYS3_9PEZI</name>
<protein>
    <recommendedName>
        <fullName evidence="3">CCHC-type domain-containing protein</fullName>
    </recommendedName>
</protein>
<dbReference type="SUPFAM" id="SSF57756">
    <property type="entry name" value="Retrovirus zinc finger-like domains"/>
    <property type="match status" value="1"/>
</dbReference>
<evidence type="ECO:0000256" key="2">
    <source>
        <dbReference type="SAM" id="MobiDB-lite"/>
    </source>
</evidence>
<keyword evidence="1" id="KW-0863">Zinc-finger</keyword>
<feature type="non-terminal residue" evidence="4">
    <location>
        <position position="164"/>
    </location>
</feature>
<feature type="region of interest" description="Disordered" evidence="2">
    <location>
        <begin position="125"/>
        <end position="147"/>
    </location>
</feature>